<dbReference type="InterPro" id="IPR001547">
    <property type="entry name" value="Glyco_hydro_5"/>
</dbReference>
<keyword evidence="9" id="KW-1185">Reference proteome</keyword>
<evidence type="ECO:0000256" key="3">
    <source>
        <dbReference type="ARBA" id="ARBA00012706"/>
    </source>
</evidence>
<dbReference type="Gramene" id="OBART03G39590.1">
    <property type="protein sequence ID" value="OBART03G39590.1"/>
    <property type="gene ID" value="OBART03G39590"/>
</dbReference>
<protein>
    <recommendedName>
        <fullName evidence="3">mannan endo-1,4-beta-mannosidase</fullName>
        <ecNumber evidence="3">3.2.1.78</ecNumber>
    </recommendedName>
</protein>
<evidence type="ECO:0000256" key="5">
    <source>
        <dbReference type="ARBA" id="ARBA00023295"/>
    </source>
</evidence>
<dbReference type="PANTHER" id="PTHR31451:SF36">
    <property type="entry name" value="MANNAN ENDO-1,4-BETA-MANNOSIDASE 4"/>
    <property type="match status" value="1"/>
</dbReference>
<dbReference type="PANTHER" id="PTHR31451">
    <property type="match status" value="1"/>
</dbReference>
<evidence type="ECO:0000313" key="9">
    <source>
        <dbReference type="Proteomes" id="UP000026960"/>
    </source>
</evidence>
<keyword evidence="4" id="KW-0378">Hydrolase</keyword>
<dbReference type="InterPro" id="IPR045053">
    <property type="entry name" value="MAN-like"/>
</dbReference>
<sequence>MEAMTVRPRPAATAIIIAAVFGAAAAAAGGGMVGVDGTQFVVEGGRTIYFSGFNAYWLMMMASDPARRAAVVAAFAQASSRGLNLARTWAFSDGGDQPLQSSPGVYDEAMFQGLDFVIAEARRHGIYLLLCLTNNFDDFGGKRQYVRWAADAGHNLTAGDDFFTSSVVKSYYKNHVKAVVTRVNTRVDGGRHLVTAGLEGFYGDGEHESKELNPWGIYYGTNYVATHRAAGVDFATIHLYPDVWLWGSTADEQAAFFRNWTRSHVHATAAFLGKPLLVTEYGKFLWKGGGANKTQRNYFLDVVLDAIYASASRGGPLVGGAFWQLLLDDDVVAGMDDLRDGYEIILAEDSRAASIIGEHSEQLASLNGQDAEALRRRRRPASSHRKTRLGSGGDSDALRLPRTLLIRFISLSRSISSFIQDNFRRISRESDAAEPSTNLNPSPPWRATVAPGDGMVAVDGTQFVVDCGRTIFFSGFNAYWLMMMAADPALRGAVATAFQQASAHGLNLARTWAFSDGGDQPLQSSPGVYNETMFQGLDFVIAEARRHGIYLLLCLTNNFDNFGGKRQYVRWARDAGHNLTAEDDFFTNTVVKSYFKNHVKTVLTRVNTLTGVAYKDDPTIFAWELMNEPRCYADPTGAMVQAWVEEMAPYVKRVDGRHLVTPGLEGFYGDGEHESKELNPWGIYYGTNYVATHRAAGVDFATIHLYPDVWLWGSTADEQATFFRNWTLSHIDATAAYLGMPLLVTEYGKFLWKEVGTNKAQRNYFLDLVLDAIYASASRGGPLVGGAFWQLLLDGDIVAGMDNLRDGYEIILAEDSRAASIIGEHSEQLAALNGQDADVLCRRASSHRKTRLGNSLSCGGGDTLELLLRMVLACFVSLSRSISSFIVQNFILL</sequence>
<dbReference type="Gene3D" id="3.20.20.80">
    <property type="entry name" value="Glycosidases"/>
    <property type="match status" value="3"/>
</dbReference>
<dbReference type="AlphaFoldDB" id="A0A0D3FQW5"/>
<reference evidence="8" key="2">
    <citation type="submission" date="2015-03" db="UniProtKB">
        <authorList>
            <consortium name="EnsemblPlants"/>
        </authorList>
    </citation>
    <scope>IDENTIFICATION</scope>
</reference>
<dbReference type="eggNOG" id="ENOG502QS4Q">
    <property type="taxonomic scope" value="Eukaryota"/>
</dbReference>
<evidence type="ECO:0000256" key="2">
    <source>
        <dbReference type="ARBA" id="ARBA00005641"/>
    </source>
</evidence>
<organism evidence="8">
    <name type="scientific">Oryza barthii</name>
    <dbReference type="NCBI Taxonomy" id="65489"/>
    <lineage>
        <taxon>Eukaryota</taxon>
        <taxon>Viridiplantae</taxon>
        <taxon>Streptophyta</taxon>
        <taxon>Embryophyta</taxon>
        <taxon>Tracheophyta</taxon>
        <taxon>Spermatophyta</taxon>
        <taxon>Magnoliopsida</taxon>
        <taxon>Liliopsida</taxon>
        <taxon>Poales</taxon>
        <taxon>Poaceae</taxon>
        <taxon>BOP clade</taxon>
        <taxon>Oryzoideae</taxon>
        <taxon>Oryzeae</taxon>
        <taxon>Oryzinae</taxon>
        <taxon>Oryza</taxon>
    </lineage>
</organism>
<reference evidence="8" key="1">
    <citation type="journal article" date="2009" name="Rice">
        <title>De Novo Next Generation Sequencing of Plant Genomes.</title>
        <authorList>
            <person name="Rounsley S."/>
            <person name="Marri P.R."/>
            <person name="Yu Y."/>
            <person name="He R."/>
            <person name="Sisneros N."/>
            <person name="Goicoechea J.L."/>
            <person name="Lee S.J."/>
            <person name="Angelova A."/>
            <person name="Kudrna D."/>
            <person name="Luo M."/>
            <person name="Affourtit J."/>
            <person name="Desany B."/>
            <person name="Knight J."/>
            <person name="Niazi F."/>
            <person name="Egholm M."/>
            <person name="Wing R.A."/>
        </authorList>
    </citation>
    <scope>NUCLEOTIDE SEQUENCE [LARGE SCALE GENOMIC DNA]</scope>
    <source>
        <strain evidence="8">cv. IRGC 105608</strain>
    </source>
</reference>
<feature type="compositionally biased region" description="Basic residues" evidence="6">
    <location>
        <begin position="375"/>
        <end position="388"/>
    </location>
</feature>
<dbReference type="Proteomes" id="UP000026960">
    <property type="component" value="Chromosome 3"/>
</dbReference>
<dbReference type="InterPro" id="IPR017853">
    <property type="entry name" value="GH"/>
</dbReference>
<evidence type="ECO:0000259" key="7">
    <source>
        <dbReference type="Pfam" id="PF26410"/>
    </source>
</evidence>
<dbReference type="Pfam" id="PF26410">
    <property type="entry name" value="GH5_mannosidase"/>
    <property type="match status" value="2"/>
</dbReference>
<proteinExistence type="inferred from homology"/>
<dbReference type="STRING" id="65489.A0A0D3FQW5"/>
<evidence type="ECO:0000256" key="1">
    <source>
        <dbReference type="ARBA" id="ARBA00001678"/>
    </source>
</evidence>
<dbReference type="HOGENOM" id="CLU_009860_1_0_1"/>
<dbReference type="SUPFAM" id="SSF51445">
    <property type="entry name" value="(Trans)glycosidases"/>
    <property type="match status" value="2"/>
</dbReference>
<accession>A0A0D3FQW5</accession>
<dbReference type="GO" id="GO:0000272">
    <property type="term" value="P:polysaccharide catabolic process"/>
    <property type="evidence" value="ECO:0007669"/>
    <property type="project" value="InterPro"/>
</dbReference>
<evidence type="ECO:0000256" key="4">
    <source>
        <dbReference type="ARBA" id="ARBA00022801"/>
    </source>
</evidence>
<name>A0A0D3FQW5_9ORYZ</name>
<evidence type="ECO:0000313" key="8">
    <source>
        <dbReference type="EnsemblPlants" id="OBART03G39590.1"/>
    </source>
</evidence>
<feature type="domain" description="Glycoside hydrolase family 5" evidence="7">
    <location>
        <begin position="33"/>
        <end position="185"/>
    </location>
</feature>
<comment type="catalytic activity">
    <reaction evidence="1">
        <text>Random hydrolysis of (1-&gt;4)-beta-D-mannosidic linkages in mannans, galactomannans and glucomannans.</text>
        <dbReference type="EC" id="3.2.1.78"/>
    </reaction>
</comment>
<keyword evidence="5" id="KW-0326">Glycosidase</keyword>
<dbReference type="GO" id="GO:0016985">
    <property type="term" value="F:mannan endo-1,4-beta-mannosidase activity"/>
    <property type="evidence" value="ECO:0007669"/>
    <property type="project" value="UniProtKB-EC"/>
</dbReference>
<feature type="region of interest" description="Disordered" evidence="6">
    <location>
        <begin position="367"/>
        <end position="394"/>
    </location>
</feature>
<dbReference type="PaxDb" id="65489-OBART03G39590.1"/>
<dbReference type="EnsemblPlants" id="OBART03G39590.1">
    <property type="protein sequence ID" value="OBART03G39590.1"/>
    <property type="gene ID" value="OBART03G39590"/>
</dbReference>
<dbReference type="EC" id="3.2.1.78" evidence="3"/>
<evidence type="ECO:0000256" key="6">
    <source>
        <dbReference type="SAM" id="MobiDB-lite"/>
    </source>
</evidence>
<dbReference type="FunFam" id="3.20.20.80:FF:000012">
    <property type="entry name" value="Mannan endo-1,4-beta-mannosidase 6"/>
    <property type="match status" value="1"/>
</dbReference>
<comment type="similarity">
    <text evidence="2">Belongs to the glycosyl hydrolase 5 (cellulase A) family.</text>
</comment>
<feature type="domain" description="Glycoside hydrolase family 5" evidence="7">
    <location>
        <begin position="455"/>
        <end position="789"/>
    </location>
</feature>